<accession>A0A1C7NP67</accession>
<protein>
    <submittedName>
        <fullName evidence="6">SNF1-related protein kinase regulatory subunit gamma-like PV42b</fullName>
    </submittedName>
</protein>
<evidence type="ECO:0000259" key="5">
    <source>
        <dbReference type="PROSITE" id="PS51371"/>
    </source>
</evidence>
<feature type="domain" description="CBS" evidence="5">
    <location>
        <begin position="38"/>
        <end position="99"/>
    </location>
</feature>
<dbReference type="PANTHER" id="PTHR13780:SF128">
    <property type="entry name" value="CBS DOMAIN-CONTAINING PROTEIN"/>
    <property type="match status" value="1"/>
</dbReference>
<dbReference type="GO" id="GO:0016301">
    <property type="term" value="F:kinase activity"/>
    <property type="evidence" value="ECO:0007669"/>
    <property type="project" value="UniProtKB-KW"/>
</dbReference>
<dbReference type="PROSITE" id="PS51371">
    <property type="entry name" value="CBS"/>
    <property type="match status" value="1"/>
</dbReference>
<keyword evidence="2 3" id="KW-0129">CBS domain</keyword>
<dbReference type="OrthoDB" id="449052at2759"/>
<feature type="region of interest" description="Disordered" evidence="4">
    <location>
        <begin position="1"/>
        <end position="20"/>
    </location>
</feature>
<dbReference type="Proteomes" id="UP000093000">
    <property type="component" value="Unassembled WGS sequence"/>
</dbReference>
<evidence type="ECO:0000313" key="7">
    <source>
        <dbReference type="Proteomes" id="UP000093000"/>
    </source>
</evidence>
<evidence type="ECO:0000256" key="1">
    <source>
        <dbReference type="ARBA" id="ARBA00022737"/>
    </source>
</evidence>
<gene>
    <name evidence="6" type="primary">PV42B</name>
    <name evidence="6" type="ORF">A0J61_01009</name>
</gene>
<feature type="compositionally biased region" description="Polar residues" evidence="4">
    <location>
        <begin position="1"/>
        <end position="13"/>
    </location>
</feature>
<comment type="caution">
    <text evidence="6">The sequence shown here is derived from an EMBL/GenBank/DDBJ whole genome shotgun (WGS) entry which is preliminary data.</text>
</comment>
<dbReference type="STRING" id="101091.A0A1C7NP67"/>
<evidence type="ECO:0000313" key="6">
    <source>
        <dbReference type="EMBL" id="OBZ90933.1"/>
    </source>
</evidence>
<dbReference type="SMART" id="SM00116">
    <property type="entry name" value="CBS"/>
    <property type="match status" value="3"/>
</dbReference>
<dbReference type="InterPro" id="IPR050511">
    <property type="entry name" value="AMPK_gamma/SDS23_families"/>
</dbReference>
<keyword evidence="6" id="KW-0808">Transferase</keyword>
<dbReference type="AlphaFoldDB" id="A0A1C7NP67"/>
<dbReference type="InterPro" id="IPR000644">
    <property type="entry name" value="CBS_dom"/>
</dbReference>
<dbReference type="InterPro" id="IPR046342">
    <property type="entry name" value="CBS_dom_sf"/>
</dbReference>
<evidence type="ECO:0000256" key="3">
    <source>
        <dbReference type="PROSITE-ProRule" id="PRU00703"/>
    </source>
</evidence>
<evidence type="ECO:0000256" key="4">
    <source>
        <dbReference type="SAM" id="MobiDB-lite"/>
    </source>
</evidence>
<keyword evidence="6" id="KW-0418">Kinase</keyword>
<reference evidence="6 7" key="1">
    <citation type="submission" date="2016-03" db="EMBL/GenBank/DDBJ databases">
        <title>Choanephora cucurbitarum.</title>
        <authorList>
            <person name="Min B."/>
            <person name="Park H."/>
            <person name="Park J.-H."/>
            <person name="Shin H.-D."/>
            <person name="Choi I.-G."/>
        </authorList>
    </citation>
    <scope>NUCLEOTIDE SEQUENCE [LARGE SCALE GENOMIC DNA]</scope>
    <source>
        <strain evidence="6 7">KUS-F28377</strain>
    </source>
</reference>
<proteinExistence type="predicted"/>
<keyword evidence="1" id="KW-0677">Repeat</keyword>
<dbReference type="Gene3D" id="3.10.580.10">
    <property type="entry name" value="CBS-domain"/>
    <property type="match status" value="2"/>
</dbReference>
<name>A0A1C7NP67_9FUNG</name>
<dbReference type="InParanoid" id="A0A1C7NP67"/>
<dbReference type="EMBL" id="LUGH01000027">
    <property type="protein sequence ID" value="OBZ90933.1"/>
    <property type="molecule type" value="Genomic_DNA"/>
</dbReference>
<keyword evidence="7" id="KW-1185">Reference proteome</keyword>
<dbReference type="SUPFAM" id="SSF54631">
    <property type="entry name" value="CBS-domain pair"/>
    <property type="match status" value="2"/>
</dbReference>
<sequence>MTASVLSSNTHSSNRQDTHLHQFIQSQTVGGVLNKVKPTHRELMDLPLTSTMEQAFDLLLAGDILSVPIYKLNEQGEKQYVAIVSALDLLKLLGSKVSLETVQSNSDTLLMPLCDAISITEPLSILKSSDSLVELLQLFSSAKVHRVLIQQHNGAYVLLSQMDLIRFFQASNHQLGSTILDLPASEIKSNHATARLDYKCTAAEAFLTLAANDQISALPVMDGNGDLITDISAQDVRGLNRARWDSLMKPVVMYLKSSHGDLIPPSTCHDRFNLSQVMSAFVLRKAHRLWLVDYQTGELKGVITLTDIFTTFVSHSQ</sequence>
<evidence type="ECO:0000256" key="2">
    <source>
        <dbReference type="ARBA" id="ARBA00023122"/>
    </source>
</evidence>
<dbReference type="PANTHER" id="PTHR13780">
    <property type="entry name" value="AMP-ACTIVATED PROTEIN KINASE, GAMMA REGULATORY SUBUNIT"/>
    <property type="match status" value="1"/>
</dbReference>
<organism evidence="6 7">
    <name type="scientific">Choanephora cucurbitarum</name>
    <dbReference type="NCBI Taxonomy" id="101091"/>
    <lineage>
        <taxon>Eukaryota</taxon>
        <taxon>Fungi</taxon>
        <taxon>Fungi incertae sedis</taxon>
        <taxon>Mucoromycota</taxon>
        <taxon>Mucoromycotina</taxon>
        <taxon>Mucoromycetes</taxon>
        <taxon>Mucorales</taxon>
        <taxon>Mucorineae</taxon>
        <taxon>Choanephoraceae</taxon>
        <taxon>Choanephoroideae</taxon>
        <taxon>Choanephora</taxon>
    </lineage>
</organism>